<reference evidence="6" key="1">
    <citation type="submission" date="2017-02" db="EMBL/GenBank/DDBJ databases">
        <title>Fungal Comparative Genomics of Melanconis species and Ophiognomonia clavigignenti-juglandacearum at Different Phylogenetic Distances.</title>
        <authorList>
            <person name="Demers J.E."/>
            <person name="Castlebury L.A."/>
        </authorList>
    </citation>
    <scope>NUCLEOTIDE SEQUENCE</scope>
    <source>
        <strain evidence="6">CBS 121083</strain>
    </source>
</reference>
<protein>
    <submittedName>
        <fullName evidence="6">Putative aminotransferase</fullName>
    </submittedName>
</protein>
<dbReference type="GO" id="GO:0008483">
    <property type="term" value="F:transaminase activity"/>
    <property type="evidence" value="ECO:0007669"/>
    <property type="project" value="UniProtKB-KW"/>
</dbReference>
<evidence type="ECO:0000256" key="3">
    <source>
        <dbReference type="ARBA" id="ARBA00022898"/>
    </source>
</evidence>
<dbReference type="InterPro" id="IPR015422">
    <property type="entry name" value="PyrdxlP-dep_Trfase_small"/>
</dbReference>
<feature type="transmembrane region" description="Helical" evidence="5">
    <location>
        <begin position="20"/>
        <end position="38"/>
    </location>
</feature>
<dbReference type="Pfam" id="PF00202">
    <property type="entry name" value="Aminotran_3"/>
    <property type="match status" value="1"/>
</dbReference>
<dbReference type="SUPFAM" id="SSF53383">
    <property type="entry name" value="PLP-dependent transferases"/>
    <property type="match status" value="1"/>
</dbReference>
<evidence type="ECO:0000313" key="6">
    <source>
        <dbReference type="EMBL" id="ATI20488.1"/>
    </source>
</evidence>
<keyword evidence="6" id="KW-0496">Mitochondrion</keyword>
<keyword evidence="5" id="KW-1133">Transmembrane helix</keyword>
<dbReference type="GO" id="GO:0005829">
    <property type="term" value="C:cytosol"/>
    <property type="evidence" value="ECO:0007669"/>
    <property type="project" value="TreeGrafter"/>
</dbReference>
<comment type="cofactor">
    <cofactor evidence="1">
        <name>pyridoxal 5'-phosphate</name>
        <dbReference type="ChEBI" id="CHEBI:597326"/>
    </cofactor>
</comment>
<feature type="region of interest" description="Disordered" evidence="4">
    <location>
        <begin position="49"/>
        <end position="69"/>
    </location>
</feature>
<accession>A0A291LJE7</accession>
<keyword evidence="6" id="KW-0032">Aminotransferase</keyword>
<evidence type="ECO:0000256" key="4">
    <source>
        <dbReference type="SAM" id="MobiDB-lite"/>
    </source>
</evidence>
<dbReference type="InterPro" id="IPR005814">
    <property type="entry name" value="Aminotrans_3"/>
</dbReference>
<keyword evidence="3" id="KW-0663">Pyridoxal phosphate</keyword>
<organism evidence="6">
    <name type="scientific">Juglanconis juglandina</name>
    <dbReference type="NCBI Taxonomy" id="1940567"/>
    <lineage>
        <taxon>Eukaryota</taxon>
        <taxon>Fungi</taxon>
        <taxon>Dikarya</taxon>
        <taxon>Ascomycota</taxon>
        <taxon>Pezizomycotina</taxon>
        <taxon>Sordariomycetes</taxon>
        <taxon>Sordariomycetidae</taxon>
        <taxon>Diaporthales</taxon>
        <taxon>Juglanconidaceae</taxon>
        <taxon>Juglanconis</taxon>
    </lineage>
</organism>
<proteinExistence type="inferred from homology"/>
<keyword evidence="5" id="KW-0472">Membrane</keyword>
<keyword evidence="6" id="KW-0808">Transferase</keyword>
<dbReference type="Gene3D" id="3.40.640.10">
    <property type="entry name" value="Type I PLP-dependent aspartate aminotransferase-like (Major domain)"/>
    <property type="match status" value="1"/>
</dbReference>
<keyword evidence="5" id="KW-0812">Transmembrane</keyword>
<evidence type="ECO:0000256" key="2">
    <source>
        <dbReference type="ARBA" id="ARBA00008954"/>
    </source>
</evidence>
<comment type="similarity">
    <text evidence="2">Belongs to the class-III pyridoxal-phosphate-dependent aminotransferase family.</text>
</comment>
<dbReference type="PANTHER" id="PTHR43094">
    <property type="entry name" value="AMINOTRANSFERASE"/>
    <property type="match status" value="1"/>
</dbReference>
<dbReference type="InterPro" id="IPR015421">
    <property type="entry name" value="PyrdxlP-dep_Trfase_major"/>
</dbReference>
<name>A0A291LJE7_9PEZI</name>
<dbReference type="FunFam" id="3.40.640.10:FF:000004">
    <property type="entry name" value="Acetylornithine aminotransferase"/>
    <property type="match status" value="1"/>
</dbReference>
<dbReference type="EMBL" id="KY575057">
    <property type="protein sequence ID" value="ATI20488.1"/>
    <property type="molecule type" value="Genomic_DNA"/>
</dbReference>
<dbReference type="InterPro" id="IPR015424">
    <property type="entry name" value="PyrdxlP-dep_Trfase"/>
</dbReference>
<dbReference type="AlphaFoldDB" id="A0A291LJE7"/>
<geneLocation type="mitochondrion" evidence="6"/>
<dbReference type="PANTHER" id="PTHR43094:SF1">
    <property type="entry name" value="AMINOTRANSFERASE CLASS-III"/>
    <property type="match status" value="1"/>
</dbReference>
<dbReference type="NCBIfam" id="NF005685">
    <property type="entry name" value="PRK07483.1"/>
    <property type="match status" value="1"/>
</dbReference>
<gene>
    <name evidence="6" type="primary">orf566</name>
</gene>
<sequence>MQNNIIFWIMLISGKRMCDIFFSWETVLVMFSLGYFLLPSLPFTPCRHAGGQGEPCSPREETSSSPRGASGINLYSRLAISSPGEASWVIPVKSIRECRRFSNSVRRITVGKPRSYSTDSASFGRHLTKEYPNIVGGKGKFLFTSDSRKIFDASSGAAVSCLGHGNKRINMAIRKQLKTGTTYLASTFWVSAVVEELCNKLIEGTEGKMARVYLTGSGSEAMEAAIKLARQYFYEIDKNTVRVNFIAREGSYHGNTIGALAISGHLARRAPYTPLLMKNVYHISSCNPYRQRKEGESDAAFVARKAAELEAKFQELGPETVIGFIAEPVVGAALGCVPYVPGYLKAMRDVCHKYGALFILDEVMCGMGRTGTLHAWQAENIVPDIQTMGKGLGAGYQPIAAMMISPKIVNVVKEGSGQFIHGQTYQSMPIQAAAALEVLRIIQEDNLLDNVTKLGVYFEQALKAVLGDHPNVGNIRGQGLFLGIEFVKAKESKEPFHLNMGIASKILDMAISPQFNMTVYPGTGTVDGVHGDHIILAPPYIITKKDVDHIIKVVSSVVHLVFNHIK</sequence>
<dbReference type="GO" id="GO:0030170">
    <property type="term" value="F:pyridoxal phosphate binding"/>
    <property type="evidence" value="ECO:0007669"/>
    <property type="project" value="InterPro"/>
</dbReference>
<evidence type="ECO:0000256" key="1">
    <source>
        <dbReference type="ARBA" id="ARBA00001933"/>
    </source>
</evidence>
<dbReference type="Gene3D" id="3.90.1150.10">
    <property type="entry name" value="Aspartate Aminotransferase, domain 1"/>
    <property type="match status" value="1"/>
</dbReference>
<dbReference type="CDD" id="cd00610">
    <property type="entry name" value="OAT_like"/>
    <property type="match status" value="1"/>
</dbReference>
<evidence type="ECO:0000256" key="5">
    <source>
        <dbReference type="SAM" id="Phobius"/>
    </source>
</evidence>